<evidence type="ECO:0000313" key="3">
    <source>
        <dbReference type="Proteomes" id="UP000255317"/>
    </source>
</evidence>
<dbReference type="Proteomes" id="UP000255317">
    <property type="component" value="Unassembled WGS sequence"/>
</dbReference>
<name>A0A370QA59_9FLAO</name>
<feature type="compositionally biased region" description="Polar residues" evidence="1">
    <location>
        <begin position="13"/>
        <end position="31"/>
    </location>
</feature>
<reference evidence="2 3" key="1">
    <citation type="submission" date="2018-07" db="EMBL/GenBank/DDBJ databases">
        <title>Genomic Encyclopedia of Type Strains, Phase IV (KMG-IV): sequencing the most valuable type-strain genomes for metagenomic binning, comparative biology and taxonomic classification.</title>
        <authorList>
            <person name="Goeker M."/>
        </authorList>
    </citation>
    <scope>NUCLEOTIDE SEQUENCE [LARGE SCALE GENOMIC DNA]</scope>
    <source>
        <strain evidence="2 3">DSM 101478</strain>
    </source>
</reference>
<protein>
    <submittedName>
        <fullName evidence="2">Uncharacterized protein</fullName>
    </submittedName>
</protein>
<dbReference type="EMBL" id="QRAO01000003">
    <property type="protein sequence ID" value="RDK85212.1"/>
    <property type="molecule type" value="Genomic_DNA"/>
</dbReference>
<evidence type="ECO:0000256" key="1">
    <source>
        <dbReference type="SAM" id="MobiDB-lite"/>
    </source>
</evidence>
<feature type="compositionally biased region" description="Basic and acidic residues" evidence="1">
    <location>
        <begin position="1"/>
        <end position="12"/>
    </location>
</feature>
<proteinExistence type="predicted"/>
<feature type="compositionally biased region" description="Basic and acidic residues" evidence="1">
    <location>
        <begin position="33"/>
        <end position="82"/>
    </location>
</feature>
<dbReference type="OrthoDB" id="1163974at2"/>
<organism evidence="2 3">
    <name type="scientific">Marinirhabdus gelatinilytica</name>
    <dbReference type="NCBI Taxonomy" id="1703343"/>
    <lineage>
        <taxon>Bacteria</taxon>
        <taxon>Pseudomonadati</taxon>
        <taxon>Bacteroidota</taxon>
        <taxon>Flavobacteriia</taxon>
        <taxon>Flavobacteriales</taxon>
        <taxon>Flavobacteriaceae</taxon>
    </lineage>
</organism>
<comment type="caution">
    <text evidence="2">The sequence shown here is derived from an EMBL/GenBank/DDBJ whole genome shotgun (WGS) entry which is preliminary data.</text>
</comment>
<dbReference type="RefSeq" id="WP_147278530.1">
    <property type="nucleotide sequence ID" value="NZ_QRAO01000003.1"/>
</dbReference>
<evidence type="ECO:0000313" key="2">
    <source>
        <dbReference type="EMBL" id="RDK85212.1"/>
    </source>
</evidence>
<gene>
    <name evidence="2" type="ORF">C8D94_10330</name>
</gene>
<feature type="region of interest" description="Disordered" evidence="1">
    <location>
        <begin position="1"/>
        <end position="82"/>
    </location>
</feature>
<accession>A0A370QA59</accession>
<dbReference type="AlphaFoldDB" id="A0A370QA59"/>
<sequence length="82" mass="9521">MSNEKKTKEHADFQSSYRRSSNFGGTTQGNENLKAKGDGEVKLNKDNDMISKENKQKIADAMDKMQRKYENTEERETSREEE</sequence>
<keyword evidence="3" id="KW-1185">Reference proteome</keyword>